<dbReference type="AlphaFoldDB" id="A0AAV5RVQ1"/>
<dbReference type="PANTHER" id="PTHR12400:SF103">
    <property type="entry name" value="INOSITOL POLYPHOSPHATE MULTIKINASE"/>
    <property type="match status" value="1"/>
</dbReference>
<keyword evidence="3 4" id="KW-0418">Kinase</keyword>
<dbReference type="SUPFAM" id="SSF56104">
    <property type="entry name" value="SAICAR synthase-like"/>
    <property type="match status" value="1"/>
</dbReference>
<evidence type="ECO:0000256" key="4">
    <source>
        <dbReference type="RuleBase" id="RU363090"/>
    </source>
</evidence>
<dbReference type="GO" id="GO:0032958">
    <property type="term" value="P:inositol phosphate biosynthetic process"/>
    <property type="evidence" value="ECO:0007669"/>
    <property type="project" value="InterPro"/>
</dbReference>
<evidence type="ECO:0000256" key="5">
    <source>
        <dbReference type="SAM" id="MobiDB-lite"/>
    </source>
</evidence>
<evidence type="ECO:0000256" key="3">
    <source>
        <dbReference type="ARBA" id="ARBA00022777"/>
    </source>
</evidence>
<proteinExistence type="inferred from homology"/>
<feature type="region of interest" description="Disordered" evidence="5">
    <location>
        <begin position="272"/>
        <end position="301"/>
    </location>
</feature>
<dbReference type="GO" id="GO:0008440">
    <property type="term" value="F:inositol-1,4,5-trisphosphate 3-kinase activity"/>
    <property type="evidence" value="ECO:0007669"/>
    <property type="project" value="TreeGrafter"/>
</dbReference>
<dbReference type="EC" id="2.7.-.-" evidence="4"/>
<dbReference type="EMBL" id="BTGD01000005">
    <property type="protein sequence ID" value="GMM55629.1"/>
    <property type="molecule type" value="Genomic_DNA"/>
</dbReference>
<protein>
    <recommendedName>
        <fullName evidence="4">Kinase</fullName>
        <ecNumber evidence="4">2.7.-.-</ecNumber>
    </recommendedName>
</protein>
<evidence type="ECO:0000313" key="7">
    <source>
        <dbReference type="Proteomes" id="UP001377567"/>
    </source>
</evidence>
<keyword evidence="7" id="KW-1185">Reference proteome</keyword>
<dbReference type="GO" id="GO:0000824">
    <property type="term" value="F:inositol-1,4,5,6-tetrakisphosphate 3-kinase activity"/>
    <property type="evidence" value="ECO:0007669"/>
    <property type="project" value="TreeGrafter"/>
</dbReference>
<evidence type="ECO:0000256" key="1">
    <source>
        <dbReference type="ARBA" id="ARBA00007374"/>
    </source>
</evidence>
<evidence type="ECO:0000313" key="6">
    <source>
        <dbReference type="EMBL" id="GMM55629.1"/>
    </source>
</evidence>
<accession>A0AAV5RVQ1</accession>
<dbReference type="Pfam" id="PF03770">
    <property type="entry name" value="IPK"/>
    <property type="match status" value="1"/>
</dbReference>
<dbReference type="GO" id="GO:0005737">
    <property type="term" value="C:cytoplasm"/>
    <property type="evidence" value="ECO:0007669"/>
    <property type="project" value="TreeGrafter"/>
</dbReference>
<comment type="caution">
    <text evidence="6">The sequence shown here is derived from an EMBL/GenBank/DDBJ whole genome shotgun (WGS) entry which is preliminary data.</text>
</comment>
<comment type="similarity">
    <text evidence="1 4">Belongs to the inositol phosphokinase (IPK) family.</text>
</comment>
<evidence type="ECO:0000256" key="2">
    <source>
        <dbReference type="ARBA" id="ARBA00022679"/>
    </source>
</evidence>
<dbReference type="PANTHER" id="PTHR12400">
    <property type="entry name" value="INOSITOL POLYPHOSPHATE KINASE"/>
    <property type="match status" value="1"/>
</dbReference>
<keyword evidence="2 4" id="KW-0808">Transferase</keyword>
<dbReference type="Proteomes" id="UP001377567">
    <property type="component" value="Unassembled WGS sequence"/>
</dbReference>
<dbReference type="InterPro" id="IPR005522">
    <property type="entry name" value="IPK"/>
</dbReference>
<organism evidence="6 7">
    <name type="scientific">Maudiozyma humilis</name>
    <name type="common">Sour dough yeast</name>
    <name type="synonym">Kazachstania humilis</name>
    <dbReference type="NCBI Taxonomy" id="51915"/>
    <lineage>
        <taxon>Eukaryota</taxon>
        <taxon>Fungi</taxon>
        <taxon>Dikarya</taxon>
        <taxon>Ascomycota</taxon>
        <taxon>Saccharomycotina</taxon>
        <taxon>Saccharomycetes</taxon>
        <taxon>Saccharomycetales</taxon>
        <taxon>Saccharomycetaceae</taxon>
        <taxon>Maudiozyma</taxon>
    </lineage>
</organism>
<gene>
    <name evidence="6" type="ORF">DAKH74_022450</name>
</gene>
<dbReference type="Gene3D" id="3.30.470.160">
    <property type="entry name" value="Inositol polyphosphate kinase"/>
    <property type="match status" value="1"/>
</dbReference>
<feature type="compositionally biased region" description="Acidic residues" evidence="5">
    <location>
        <begin position="274"/>
        <end position="301"/>
    </location>
</feature>
<dbReference type="GO" id="GO:0005634">
    <property type="term" value="C:nucleus"/>
    <property type="evidence" value="ECO:0007669"/>
    <property type="project" value="TreeGrafter"/>
</dbReference>
<name>A0AAV5RVQ1_MAUHU</name>
<sequence length="355" mass="38563">MPYAELEHKAAGHSGTLADGALVFKPLSEQELAWYRAVGQPEDTANSDEEDSGDVPLWRWMPVFLGTLDEGISQGADSIAAAGQAGATLLTTGETPAELGQTPAVSPPGQPAPTTQRYLVLENLTAGFRSPNVLDVKLGSVLTDSAAPPEKQARLAEVSRSTTSGPLGFRVCGMRIAPNARALACPAEQREPQGDYLLLNKHYGRARTPADVAGAFETYFSHPRLAPARRAQLQERFFQRLQLFYNTLLDSEVRLISASLLFVFEGDPSRWDERGDDDPLLPEELDGGESDDEDEDEDEDSAAIHDAPLSRLALIDFAHSTVTPGQGYDENVLHGVESLMDVFEKMDMASLRDPQ</sequence>
<dbReference type="GO" id="GO:0046854">
    <property type="term" value="P:phosphatidylinositol phosphate biosynthetic process"/>
    <property type="evidence" value="ECO:0007669"/>
    <property type="project" value="TreeGrafter"/>
</dbReference>
<reference evidence="6 7" key="1">
    <citation type="journal article" date="2023" name="Elife">
        <title>Identification of key yeast species and microbe-microbe interactions impacting larval growth of Drosophila in the wild.</title>
        <authorList>
            <person name="Mure A."/>
            <person name="Sugiura Y."/>
            <person name="Maeda R."/>
            <person name="Honda K."/>
            <person name="Sakurai N."/>
            <person name="Takahashi Y."/>
            <person name="Watada M."/>
            <person name="Katoh T."/>
            <person name="Gotoh A."/>
            <person name="Gotoh Y."/>
            <person name="Taniguchi I."/>
            <person name="Nakamura K."/>
            <person name="Hayashi T."/>
            <person name="Katayama T."/>
            <person name="Uemura T."/>
            <person name="Hattori Y."/>
        </authorList>
    </citation>
    <scope>NUCLEOTIDE SEQUENCE [LARGE SCALE GENOMIC DNA]</scope>
    <source>
        <strain evidence="6 7">KH-74</strain>
    </source>
</reference>
<dbReference type="InterPro" id="IPR038286">
    <property type="entry name" value="IPK_sf"/>
</dbReference>